<proteinExistence type="inferred from homology"/>
<organism evidence="7 8">
    <name type="scientific">Cloacibacillus porcorum</name>
    <dbReference type="NCBI Taxonomy" id="1197717"/>
    <lineage>
        <taxon>Bacteria</taxon>
        <taxon>Thermotogati</taxon>
        <taxon>Synergistota</taxon>
        <taxon>Synergistia</taxon>
        <taxon>Synergistales</taxon>
        <taxon>Synergistaceae</taxon>
        <taxon>Cloacibacillus</taxon>
    </lineage>
</organism>
<evidence type="ECO:0000256" key="4">
    <source>
        <dbReference type="ARBA" id="ARBA00023239"/>
    </source>
</evidence>
<dbReference type="GeneID" id="83056756"/>
<feature type="modified residue" description="N6-(pyridoxal phosphate)lysine" evidence="5">
    <location>
        <position position="204"/>
    </location>
</feature>
<dbReference type="GO" id="GO:0006567">
    <property type="term" value="P:L-threonine catabolic process"/>
    <property type="evidence" value="ECO:0007669"/>
    <property type="project" value="TreeGrafter"/>
</dbReference>
<dbReference type="PANTHER" id="PTHR48097:SF9">
    <property type="entry name" value="L-THREONINE ALDOLASE"/>
    <property type="match status" value="1"/>
</dbReference>
<feature type="domain" description="Aromatic amino acid beta-eliminating lyase/threonine aldolase" evidence="6">
    <location>
        <begin position="7"/>
        <end position="289"/>
    </location>
</feature>
<dbReference type="GO" id="GO:0008732">
    <property type="term" value="F:L-allo-threonine aldolase activity"/>
    <property type="evidence" value="ECO:0007669"/>
    <property type="project" value="TreeGrafter"/>
</dbReference>
<dbReference type="PIRSF" id="PIRSF017617">
    <property type="entry name" value="Thr_aldolase"/>
    <property type="match status" value="1"/>
</dbReference>
<evidence type="ECO:0000256" key="5">
    <source>
        <dbReference type="PIRSR" id="PIRSR017617-1"/>
    </source>
</evidence>
<dbReference type="Gene3D" id="3.40.640.10">
    <property type="entry name" value="Type I PLP-dependent aspartate aminotransferase-like (Major domain)"/>
    <property type="match status" value="1"/>
</dbReference>
<dbReference type="GO" id="GO:0005829">
    <property type="term" value="C:cytosol"/>
    <property type="evidence" value="ECO:0007669"/>
    <property type="project" value="TreeGrafter"/>
</dbReference>
<dbReference type="Pfam" id="PF01212">
    <property type="entry name" value="Beta_elim_lyase"/>
    <property type="match status" value="1"/>
</dbReference>
<evidence type="ECO:0000256" key="3">
    <source>
        <dbReference type="ARBA" id="ARBA00022898"/>
    </source>
</evidence>
<dbReference type="InterPro" id="IPR015424">
    <property type="entry name" value="PyrdxlP-dep_Trfase"/>
</dbReference>
<dbReference type="KEGG" id="cpor:BED41_02675"/>
<evidence type="ECO:0000256" key="1">
    <source>
        <dbReference type="ARBA" id="ARBA00001933"/>
    </source>
</evidence>
<evidence type="ECO:0000313" key="8">
    <source>
        <dbReference type="Proteomes" id="UP000093044"/>
    </source>
</evidence>
<dbReference type="Proteomes" id="UP000093044">
    <property type="component" value="Chromosome"/>
</dbReference>
<gene>
    <name evidence="7" type="ORF">BED41_02675</name>
</gene>
<dbReference type="STRING" id="1197717.BED41_02675"/>
<dbReference type="RefSeq" id="WP_066742786.1">
    <property type="nucleotide sequence ID" value="NZ_CATWZH010000035.1"/>
</dbReference>
<evidence type="ECO:0000313" key="7">
    <source>
        <dbReference type="EMBL" id="ANZ44087.1"/>
    </source>
</evidence>
<dbReference type="AlphaFoldDB" id="A0A1B2I2C1"/>
<dbReference type="EMBL" id="CP016757">
    <property type="protein sequence ID" value="ANZ44087.1"/>
    <property type="molecule type" value="Genomic_DNA"/>
</dbReference>
<dbReference type="GO" id="GO:0006545">
    <property type="term" value="P:glycine biosynthetic process"/>
    <property type="evidence" value="ECO:0007669"/>
    <property type="project" value="TreeGrafter"/>
</dbReference>
<dbReference type="InterPro" id="IPR015421">
    <property type="entry name" value="PyrdxlP-dep_Trfase_major"/>
</dbReference>
<reference evidence="7" key="1">
    <citation type="submission" date="2016-08" db="EMBL/GenBank/DDBJ databases">
        <title>Complete genome of Cloacibacillus porcorum.</title>
        <authorList>
            <person name="Looft T."/>
            <person name="Bayles D.O."/>
            <person name="Alt D.P."/>
        </authorList>
    </citation>
    <scope>NUCLEOTIDE SEQUENCE [LARGE SCALE GENOMIC DNA]</scope>
    <source>
        <strain evidence="7">CL-84</strain>
    </source>
</reference>
<comment type="similarity">
    <text evidence="2">Belongs to the threonine aldolase family.</text>
</comment>
<keyword evidence="8" id="KW-1185">Reference proteome</keyword>
<dbReference type="SUPFAM" id="SSF53383">
    <property type="entry name" value="PLP-dependent transferases"/>
    <property type="match status" value="1"/>
</dbReference>
<comment type="cofactor">
    <cofactor evidence="1">
        <name>pyridoxal 5'-phosphate</name>
        <dbReference type="ChEBI" id="CHEBI:597326"/>
    </cofactor>
</comment>
<dbReference type="OrthoDB" id="9774495at2"/>
<dbReference type="InterPro" id="IPR001597">
    <property type="entry name" value="ArAA_b-elim_lyase/Thr_aldolase"/>
</dbReference>
<protein>
    <submittedName>
        <fullName evidence="7">Threonine aldolase</fullName>
    </submittedName>
</protein>
<dbReference type="Gene3D" id="3.90.1150.10">
    <property type="entry name" value="Aspartate Aminotransferase, domain 1"/>
    <property type="match status" value="1"/>
</dbReference>
<keyword evidence="4" id="KW-0456">Lyase</keyword>
<dbReference type="InterPro" id="IPR015422">
    <property type="entry name" value="PyrdxlP-dep_Trfase_small"/>
</dbReference>
<evidence type="ECO:0000256" key="2">
    <source>
        <dbReference type="ARBA" id="ARBA00006966"/>
    </source>
</evidence>
<accession>A0A1B2I2C1</accession>
<dbReference type="PANTHER" id="PTHR48097">
    <property type="entry name" value="L-THREONINE ALDOLASE-RELATED"/>
    <property type="match status" value="1"/>
</dbReference>
<dbReference type="InterPro" id="IPR023603">
    <property type="entry name" value="Low_specificity_L-TA-like"/>
</dbReference>
<evidence type="ECO:0000259" key="6">
    <source>
        <dbReference type="Pfam" id="PF01212"/>
    </source>
</evidence>
<keyword evidence="3" id="KW-0663">Pyridoxal phosphate</keyword>
<dbReference type="NCBIfam" id="NF041359">
    <property type="entry name" value="GntG_guanitoxin"/>
    <property type="match status" value="1"/>
</dbReference>
<dbReference type="FunFam" id="3.40.640.10:FF:000030">
    <property type="entry name" value="Low-specificity L-threonine aldolase"/>
    <property type="match status" value="1"/>
</dbReference>
<name>A0A1B2I2C1_9BACT</name>
<sequence length="346" mass="37411">MYHKIMDFRSDTVTRPSEEMRRVIAAAEVGDDIYGDDPSSNALCKYAAEITGKEAAIFACSGTMGNLLAFTTAGRHGESLLAGKRSHVWCAEVGGFSAVAGLCPYPLVDDEGVPDPAELAVASRADNDVHHPDTTILALENTHNYTGGIAVPPERFAQTAREGRRLGFHVHLDGARIFNAAVRHGVDVRRYTDEVDSVQFCLSKGLGAPLGSMLCGSHELIEGAKKWRKRLGGAQRQVGIAAAAGLYALKNNVARLAEDHANAALLVDLLKRGGVEVEERPNMTNMVFFPLKEGQVGDAEFEARCLEKGLLAHMISPRRARFVTHLDVDREDVERAAAIILEVLSA</sequence>